<dbReference type="Proteomes" id="UP000503129">
    <property type="component" value="Chromosome"/>
</dbReference>
<dbReference type="AlphaFoldDB" id="A0A856MA59"/>
<evidence type="ECO:0008006" key="3">
    <source>
        <dbReference type="Google" id="ProtNLM"/>
    </source>
</evidence>
<sequence length="459" mass="52530">MPELQNIKPRPHLLIVSNDVVDAKMAGPGMRYLELARVLSQDLDVTLAIPSETTLQVPNIKLVRYWDERPKSLQVLVENSDITLVSGYMVEKFAFLHQTQKRIVVDLYDPFILENLHYHLSKPLPAQESLNNRAVDVTNSLARLGDFFICGSDRQRDFWIGLLASNGRINPRNFAKDTSLRSLIDVVGIGFLNREPRPNPTLRGIHPGFPEDARIVLWGGGIWDWLDPLTLVKAWTGVIAEYPQARLVFLGTRHPNPQVPPHKMAEQVQVLAAEIGEKDRTIFFYEWIPYEEREALLCEADIGVTLHPPHIETRYSIRTRVLDYLWARLPVLVSEGDVTSEWVKEYGVGKAVPPLDVEAVRVAIAQILERPKSSWASAFEPLRDSLNWSQVVEPLRRYCLQPEYAPDRQIRKLVTPTVVKRGKLARVIEIWRTEGSRELLQRIGKKFRRRLSNSKSPKT</sequence>
<dbReference type="EMBL" id="CP030118">
    <property type="protein sequence ID" value="QDL06641.1"/>
    <property type="molecule type" value="Genomic_DNA"/>
</dbReference>
<keyword evidence="2" id="KW-1185">Reference proteome</keyword>
<protein>
    <recommendedName>
        <fullName evidence="3">Glycosyltransferase</fullName>
    </recommendedName>
</protein>
<reference evidence="1 2" key="1">
    <citation type="submission" date="2018-06" db="EMBL/GenBank/DDBJ databases">
        <title>Comparative genomics of Brasilonema spp. strains.</title>
        <authorList>
            <person name="Alvarenga D.O."/>
            <person name="Fiore M.F."/>
            <person name="Varani A.M."/>
        </authorList>
    </citation>
    <scope>NUCLEOTIDE SEQUENCE [LARGE SCALE GENOMIC DNA]</scope>
    <source>
        <strain evidence="1 2">CENA114</strain>
    </source>
</reference>
<accession>A0A856MA59</accession>
<proteinExistence type="predicted"/>
<dbReference type="PANTHER" id="PTHR12526">
    <property type="entry name" value="GLYCOSYLTRANSFERASE"/>
    <property type="match status" value="1"/>
</dbReference>
<organism evidence="1 2">
    <name type="scientific">Brasilonema sennae CENA114</name>
    <dbReference type="NCBI Taxonomy" id="415709"/>
    <lineage>
        <taxon>Bacteria</taxon>
        <taxon>Bacillati</taxon>
        <taxon>Cyanobacteriota</taxon>
        <taxon>Cyanophyceae</taxon>
        <taxon>Nostocales</taxon>
        <taxon>Scytonemataceae</taxon>
        <taxon>Brasilonema</taxon>
        <taxon>Bromeliae group (in: Brasilonema)</taxon>
    </lineage>
</organism>
<dbReference type="KEGG" id="bsen:DP114_00805"/>
<dbReference type="GO" id="GO:0016757">
    <property type="term" value="F:glycosyltransferase activity"/>
    <property type="evidence" value="ECO:0007669"/>
    <property type="project" value="TreeGrafter"/>
</dbReference>
<name>A0A856MA59_9CYAN</name>
<dbReference type="Gene3D" id="3.40.50.2000">
    <property type="entry name" value="Glycogen Phosphorylase B"/>
    <property type="match status" value="1"/>
</dbReference>
<evidence type="ECO:0000313" key="2">
    <source>
        <dbReference type="Proteomes" id="UP000503129"/>
    </source>
</evidence>
<evidence type="ECO:0000313" key="1">
    <source>
        <dbReference type="EMBL" id="QDL06641.1"/>
    </source>
</evidence>
<gene>
    <name evidence="1" type="ORF">DP114_00805</name>
</gene>
<dbReference type="PANTHER" id="PTHR12526:SF635">
    <property type="entry name" value="GLYCOSYL TRANSFERASE GROUP 1"/>
    <property type="match status" value="1"/>
</dbReference>
<dbReference type="RefSeq" id="WP_171975196.1">
    <property type="nucleotide sequence ID" value="NZ_CAWOXK010000001.1"/>
</dbReference>
<dbReference type="SUPFAM" id="SSF53756">
    <property type="entry name" value="UDP-Glycosyltransferase/glycogen phosphorylase"/>
    <property type="match status" value="1"/>
</dbReference>